<dbReference type="InterPro" id="IPR054186">
    <property type="entry name" value="DUF6891"/>
</dbReference>
<reference evidence="3 4" key="1">
    <citation type="submission" date="2020-08" db="EMBL/GenBank/DDBJ databases">
        <title>Sequencing the genomes of 1000 actinobacteria strains.</title>
        <authorList>
            <person name="Klenk H.-P."/>
        </authorList>
    </citation>
    <scope>NUCLEOTIDE SEQUENCE [LARGE SCALE GENOMIC DNA]</scope>
    <source>
        <strain evidence="3 4">DSM 43768</strain>
    </source>
</reference>
<dbReference type="Proteomes" id="UP000565579">
    <property type="component" value="Unassembled WGS sequence"/>
</dbReference>
<protein>
    <recommendedName>
        <fullName evidence="2">DUF6891 domain-containing protein</fullName>
    </recommendedName>
</protein>
<feature type="domain" description="DUF6891" evidence="2">
    <location>
        <begin position="11"/>
        <end position="211"/>
    </location>
</feature>
<dbReference type="AlphaFoldDB" id="A0A7X0U4M9"/>
<comment type="caution">
    <text evidence="3">The sequence shown here is derived from an EMBL/GenBank/DDBJ whole genome shotgun (WGS) entry which is preliminary data.</text>
</comment>
<evidence type="ECO:0000313" key="4">
    <source>
        <dbReference type="Proteomes" id="UP000565579"/>
    </source>
</evidence>
<dbReference type="Pfam" id="PF21831">
    <property type="entry name" value="DUF6891"/>
    <property type="match status" value="1"/>
</dbReference>
<organism evidence="3 4">
    <name type="scientific">Nonomuraea rubra</name>
    <dbReference type="NCBI Taxonomy" id="46180"/>
    <lineage>
        <taxon>Bacteria</taxon>
        <taxon>Bacillati</taxon>
        <taxon>Actinomycetota</taxon>
        <taxon>Actinomycetes</taxon>
        <taxon>Streptosporangiales</taxon>
        <taxon>Streptosporangiaceae</taxon>
        <taxon>Nonomuraea</taxon>
    </lineage>
</organism>
<dbReference type="EMBL" id="JACHMI010000001">
    <property type="protein sequence ID" value="MBB6555152.1"/>
    <property type="molecule type" value="Genomic_DNA"/>
</dbReference>
<evidence type="ECO:0000313" key="3">
    <source>
        <dbReference type="EMBL" id="MBB6555152.1"/>
    </source>
</evidence>
<evidence type="ECO:0000256" key="1">
    <source>
        <dbReference type="SAM" id="MobiDB-lite"/>
    </source>
</evidence>
<sequence length="338" mass="36507">MDLASRQLIDESVRDEIAEEVHTAVAAGRHDFERVVRGVIETWADEVEDRELLDEAVRGVVAEEFAGHLAAQAGWPAVTDNDRLSLAMGELAMAGIVAREHYTCCMSCGIAEMGREISGLSGVRGYVFYHGQDVERAVAGGGVYLAFGPGELGGEGERGPGGGFRGEGERRPGGGIGGEIVEVLRRRGLQVEWCGDDGQRIEVKVNWQRRRFGWLAEHPELGGGGEREPGLMVTFRDQAWASGDEPVVMSAGESRDLLLWLTPRDGNFACFERVAGRVLQFAWEGGTRLWAETPDAAAGCSFGRYVTLDEGLAMIAVLAEEGRIGLGDLGELEAVSWS</sequence>
<accession>A0A7X0U4M9</accession>
<proteinExistence type="predicted"/>
<name>A0A7X0U4M9_9ACTN</name>
<feature type="region of interest" description="Disordered" evidence="1">
    <location>
        <begin position="154"/>
        <end position="175"/>
    </location>
</feature>
<keyword evidence="4" id="KW-1185">Reference proteome</keyword>
<evidence type="ECO:0000259" key="2">
    <source>
        <dbReference type="Pfam" id="PF21831"/>
    </source>
</evidence>
<dbReference type="RefSeq" id="WP_185109786.1">
    <property type="nucleotide sequence ID" value="NZ_JACHMI010000001.1"/>
</dbReference>
<gene>
    <name evidence="3" type="ORF">HD593_009947</name>
</gene>